<dbReference type="EMBL" id="CM047743">
    <property type="protein sequence ID" value="KAJ0031178.1"/>
    <property type="molecule type" value="Genomic_DNA"/>
</dbReference>
<protein>
    <submittedName>
        <fullName evidence="1">Uncharacterized protein</fullName>
    </submittedName>
</protein>
<organism evidence="1 2">
    <name type="scientific">Pistacia integerrima</name>
    <dbReference type="NCBI Taxonomy" id="434235"/>
    <lineage>
        <taxon>Eukaryota</taxon>
        <taxon>Viridiplantae</taxon>
        <taxon>Streptophyta</taxon>
        <taxon>Embryophyta</taxon>
        <taxon>Tracheophyta</taxon>
        <taxon>Spermatophyta</taxon>
        <taxon>Magnoliopsida</taxon>
        <taxon>eudicotyledons</taxon>
        <taxon>Gunneridae</taxon>
        <taxon>Pentapetalae</taxon>
        <taxon>rosids</taxon>
        <taxon>malvids</taxon>
        <taxon>Sapindales</taxon>
        <taxon>Anacardiaceae</taxon>
        <taxon>Pistacia</taxon>
    </lineage>
</organism>
<proteinExistence type="predicted"/>
<dbReference type="Proteomes" id="UP001163603">
    <property type="component" value="Chromosome 8"/>
</dbReference>
<evidence type="ECO:0000313" key="1">
    <source>
        <dbReference type="EMBL" id="KAJ0031178.1"/>
    </source>
</evidence>
<comment type="caution">
    <text evidence="1">The sequence shown here is derived from an EMBL/GenBank/DDBJ whole genome shotgun (WGS) entry which is preliminary data.</text>
</comment>
<evidence type="ECO:0000313" key="2">
    <source>
        <dbReference type="Proteomes" id="UP001163603"/>
    </source>
</evidence>
<name>A0ACC0YA10_9ROSI</name>
<sequence length="953" mass="106883">MASLVKMKDYSFLLSFILVMRCVSCEQYSALNHTVKVGVILDLNSSVGRTAYCFIRAASSDFYAKHADYRTRLNFLFRDSRNDVVAAASAALDLMKNEQVHAIIGPQSSSQAKFVIELGTKANVPIISFSATSPFLSLSDQTDFFIRTTHDDSFQVKAIADIVIAYGWRAVIPIYEDTDFGNGLIPYLINAFQEANILMPNRSSISPHSNGSQILKELQMLKTMQTKIFLVHMTASLGSKLFVQAKKAGMMKEGYAWIVTEGLSTLFDPVVSKSMHSMEGVLGLRTQLPNSMKKFKHSKSKWMKLYKPNGSISIENVFGMWGYDTVWAIAMAVEKAGTAHSIYLKPNTSEIRVDIAGLGRFEMGQKLLNTLQNTRFEGLSGTFGLVEGQLKPSVFEIFNVVGEHERIIGYWSQKKGLHRDLESKEVNSTSMDVLKPPIWPGDTTNVPKNLRIGVPVREGFTEFVKVEWQSNNNMTTLSGFSIEVFKEVLSVLEFALSYEFVPFHKNHKSAGSYDELIYKIKEKEFDAVVGDTTIVADRSKYVDFTMPYSESGVRMVVLVKDNEKKNFWIFLKPLSWKLWLTTGLGFIFTGFVVWVLEHRINTEFRGSKQDQLGTIFWFSFSTLVFAHRERVLNNWSRFVLIIWVFVVLILTQSYTANLTSMLTVQRLQPSFANVSEIQKLGHLVGYQEGSFVKDLLAKQLKFNESNLRSYGTPEEYDKALFSGTVAAIFDEIPYINVFRAQYCSRYMMIGPTYKTDGLGFAFPLGSPLVSYISRAILNVTQDKDKMEAIEKKTLGTIANCEGHGDTAKIPSNTTDLSVRSFGGPFIITGAASIFSRSESRVHPVAIPEGNDASPDHDTDDMQNHPRMGSDSGEEDVEAGNEHDDEVHSSVDSDTPMILVLDWCIIKLGSCNVIPEGGVHFEYRAVIFLCTPDHDFDKLQIRIPAVCYRILAAG</sequence>
<accession>A0ACC0YA10</accession>
<keyword evidence="2" id="KW-1185">Reference proteome</keyword>
<gene>
    <name evidence="1" type="ORF">Pint_14257</name>
</gene>
<reference evidence="2" key="1">
    <citation type="journal article" date="2023" name="G3 (Bethesda)">
        <title>Genome assembly and association tests identify interacting loci associated with vigor, precocity, and sex in interspecific pistachio rootstocks.</title>
        <authorList>
            <person name="Palmer W."/>
            <person name="Jacygrad E."/>
            <person name="Sagayaradj S."/>
            <person name="Cavanaugh K."/>
            <person name="Han R."/>
            <person name="Bertier L."/>
            <person name="Beede B."/>
            <person name="Kafkas S."/>
            <person name="Golino D."/>
            <person name="Preece J."/>
            <person name="Michelmore R."/>
        </authorList>
    </citation>
    <scope>NUCLEOTIDE SEQUENCE [LARGE SCALE GENOMIC DNA]</scope>
</reference>